<reference evidence="9" key="1">
    <citation type="journal article" date="2021" name="PeerJ">
        <title>Extensive microbial diversity within the chicken gut microbiome revealed by metagenomics and culture.</title>
        <authorList>
            <person name="Gilroy R."/>
            <person name="Ravi A."/>
            <person name="Getino M."/>
            <person name="Pursley I."/>
            <person name="Horton D.L."/>
            <person name="Alikhan N.F."/>
            <person name="Baker D."/>
            <person name="Gharbi K."/>
            <person name="Hall N."/>
            <person name="Watson M."/>
            <person name="Adriaenssens E.M."/>
            <person name="Foster-Nyarko E."/>
            <person name="Jarju S."/>
            <person name="Secka A."/>
            <person name="Antonio M."/>
            <person name="Oren A."/>
            <person name="Chaudhuri R.R."/>
            <person name="La Ragione R."/>
            <person name="Hildebrand F."/>
            <person name="Pallen M.J."/>
        </authorList>
    </citation>
    <scope>NUCLEOTIDE SEQUENCE</scope>
    <source>
        <strain evidence="9">CHK195-6426</strain>
    </source>
</reference>
<dbReference type="EC" id="2.5.1.19" evidence="7"/>
<feature type="binding site" evidence="7">
    <location>
        <position position="181"/>
    </location>
    <ligand>
        <name>3-phosphoshikimate</name>
        <dbReference type="ChEBI" id="CHEBI:145989"/>
    </ligand>
</feature>
<feature type="binding site" evidence="7">
    <location>
        <position position="353"/>
    </location>
    <ligand>
        <name>3-phosphoshikimate</name>
        <dbReference type="ChEBI" id="CHEBI:145989"/>
    </ligand>
</feature>
<dbReference type="InterPro" id="IPR013792">
    <property type="entry name" value="RNA3'P_cycl/enolpyr_Trfase_a/b"/>
</dbReference>
<evidence type="ECO:0000256" key="7">
    <source>
        <dbReference type="HAMAP-Rule" id="MF_00210"/>
    </source>
</evidence>
<comment type="pathway">
    <text evidence="1 7">Metabolic intermediate biosynthesis; chorismate biosynthesis; chorismate from D-erythrose 4-phosphate and phosphoenolpyruvate: step 6/7.</text>
</comment>
<evidence type="ECO:0000256" key="1">
    <source>
        <dbReference type="ARBA" id="ARBA00004811"/>
    </source>
</evidence>
<comment type="similarity">
    <text evidence="2 7">Belongs to the EPSP synthase family.</text>
</comment>
<keyword evidence="4 7" id="KW-0808">Transferase</keyword>
<comment type="caution">
    <text evidence="7">Lacks conserved residue(s) required for the propagation of feature annotation.</text>
</comment>
<feature type="binding site" evidence="7">
    <location>
        <position position="183"/>
    </location>
    <ligand>
        <name>3-phosphoshikimate</name>
        <dbReference type="ChEBI" id="CHEBI:145989"/>
    </ligand>
</feature>
<dbReference type="GO" id="GO:0005737">
    <property type="term" value="C:cytoplasm"/>
    <property type="evidence" value="ECO:0007669"/>
    <property type="project" value="UniProtKB-SubCell"/>
</dbReference>
<keyword evidence="3 7" id="KW-0028">Amino-acid biosynthesis</keyword>
<dbReference type="AlphaFoldDB" id="A0A9D1R4X4"/>
<feature type="binding site" evidence="7">
    <location>
        <position position="183"/>
    </location>
    <ligand>
        <name>phosphoenolpyruvate</name>
        <dbReference type="ChEBI" id="CHEBI:58702"/>
    </ligand>
</feature>
<feature type="binding site" evidence="7">
    <location>
        <position position="326"/>
    </location>
    <ligand>
        <name>3-phosphoshikimate</name>
        <dbReference type="ChEBI" id="CHEBI:145989"/>
    </ligand>
</feature>
<dbReference type="Pfam" id="PF00275">
    <property type="entry name" value="EPSP_synthase"/>
    <property type="match status" value="1"/>
</dbReference>
<feature type="binding site" evidence="7">
    <location>
        <position position="135"/>
    </location>
    <ligand>
        <name>phosphoenolpyruvate</name>
        <dbReference type="ChEBI" id="CHEBI:58702"/>
    </ligand>
</feature>
<dbReference type="SUPFAM" id="SSF55205">
    <property type="entry name" value="EPT/RTPC-like"/>
    <property type="match status" value="1"/>
</dbReference>
<dbReference type="PIRSF" id="PIRSF000505">
    <property type="entry name" value="EPSPS"/>
    <property type="match status" value="1"/>
</dbReference>
<dbReference type="NCBIfam" id="TIGR01356">
    <property type="entry name" value="aroA"/>
    <property type="match status" value="1"/>
</dbReference>
<keyword evidence="5 7" id="KW-0057">Aromatic amino acid biosynthesis</keyword>
<dbReference type="InterPro" id="IPR036968">
    <property type="entry name" value="Enolpyruvate_Tfrase_sf"/>
</dbReference>
<comment type="subunit">
    <text evidence="7">Monomer.</text>
</comment>
<dbReference type="GO" id="GO:0003866">
    <property type="term" value="F:3-phosphoshikimate 1-carboxyvinyltransferase activity"/>
    <property type="evidence" value="ECO:0007669"/>
    <property type="project" value="UniProtKB-UniRule"/>
</dbReference>
<evidence type="ECO:0000256" key="2">
    <source>
        <dbReference type="ARBA" id="ARBA00009948"/>
    </source>
</evidence>
<dbReference type="CDD" id="cd01556">
    <property type="entry name" value="EPSP_synthase"/>
    <property type="match status" value="1"/>
</dbReference>
<dbReference type="PANTHER" id="PTHR21090:SF5">
    <property type="entry name" value="PENTAFUNCTIONAL AROM POLYPEPTIDE"/>
    <property type="match status" value="1"/>
</dbReference>
<evidence type="ECO:0000256" key="6">
    <source>
        <dbReference type="ARBA" id="ARBA00044633"/>
    </source>
</evidence>
<feature type="binding site" evidence="7">
    <location>
        <position position="182"/>
    </location>
    <ligand>
        <name>3-phosphoshikimate</name>
        <dbReference type="ChEBI" id="CHEBI:145989"/>
    </ligand>
</feature>
<feature type="binding site" evidence="7">
    <location>
        <position position="357"/>
    </location>
    <ligand>
        <name>phosphoenolpyruvate</name>
        <dbReference type="ChEBI" id="CHEBI:58702"/>
    </ligand>
</feature>
<feature type="domain" description="Enolpyruvate transferase" evidence="8">
    <location>
        <begin position="27"/>
        <end position="432"/>
    </location>
</feature>
<protein>
    <recommendedName>
        <fullName evidence="7">3-phosphoshikimate 1-carboxyvinyltransferase</fullName>
        <ecNumber evidence="7">2.5.1.19</ecNumber>
    </recommendedName>
    <alternativeName>
        <fullName evidence="7">5-enolpyruvylshikimate-3-phosphate synthase</fullName>
        <shortName evidence="7">EPSP synthase</shortName>
        <shortName evidence="7">EPSPS</shortName>
    </alternativeName>
</protein>
<evidence type="ECO:0000256" key="4">
    <source>
        <dbReference type="ARBA" id="ARBA00022679"/>
    </source>
</evidence>
<gene>
    <name evidence="7 9" type="primary">aroA</name>
    <name evidence="9" type="ORF">H9742_09620</name>
</gene>
<proteinExistence type="inferred from homology"/>
<dbReference type="Gene3D" id="3.65.10.10">
    <property type="entry name" value="Enolpyruvate transferase domain"/>
    <property type="match status" value="2"/>
</dbReference>
<feature type="binding site" evidence="7">
    <location>
        <position position="423"/>
    </location>
    <ligand>
        <name>phosphoenolpyruvate</name>
        <dbReference type="ChEBI" id="CHEBI:58702"/>
    </ligand>
</feature>
<dbReference type="InterPro" id="IPR006264">
    <property type="entry name" value="EPSP_synthase"/>
</dbReference>
<feature type="binding site" evidence="7">
    <location>
        <position position="35"/>
    </location>
    <ligand>
        <name>3-phosphoshikimate</name>
        <dbReference type="ChEBI" id="CHEBI:145989"/>
    </ligand>
</feature>
<dbReference type="Proteomes" id="UP000824265">
    <property type="component" value="Unassembled WGS sequence"/>
</dbReference>
<dbReference type="EMBL" id="DXGH01000051">
    <property type="protein sequence ID" value="HIW81756.1"/>
    <property type="molecule type" value="Genomic_DNA"/>
</dbReference>
<evidence type="ECO:0000256" key="5">
    <source>
        <dbReference type="ARBA" id="ARBA00023141"/>
    </source>
</evidence>
<dbReference type="GO" id="GO:0009073">
    <property type="term" value="P:aromatic amino acid family biosynthetic process"/>
    <property type="evidence" value="ECO:0007669"/>
    <property type="project" value="UniProtKB-KW"/>
</dbReference>
<evidence type="ECO:0000313" key="9">
    <source>
        <dbReference type="EMBL" id="HIW81756.1"/>
    </source>
</evidence>
<evidence type="ECO:0000313" key="10">
    <source>
        <dbReference type="Proteomes" id="UP000824265"/>
    </source>
</evidence>
<dbReference type="GO" id="GO:0008652">
    <property type="term" value="P:amino acid biosynthetic process"/>
    <property type="evidence" value="ECO:0007669"/>
    <property type="project" value="UniProtKB-KW"/>
</dbReference>
<dbReference type="InterPro" id="IPR001986">
    <property type="entry name" value="Enolpyruvate_Tfrase_dom"/>
</dbReference>
<name>A0A9D1R4X4_9FIRM</name>
<organism evidence="9 10">
    <name type="scientific">Candidatus Acetatifactor stercoripullorum</name>
    <dbReference type="NCBI Taxonomy" id="2838414"/>
    <lineage>
        <taxon>Bacteria</taxon>
        <taxon>Bacillati</taxon>
        <taxon>Bacillota</taxon>
        <taxon>Clostridia</taxon>
        <taxon>Lachnospirales</taxon>
        <taxon>Lachnospiraceae</taxon>
        <taxon>Acetatifactor</taxon>
    </lineage>
</organism>
<dbReference type="PANTHER" id="PTHR21090">
    <property type="entry name" value="AROM/DEHYDROQUINATE SYNTHASE"/>
    <property type="match status" value="1"/>
</dbReference>
<feature type="binding site" evidence="7">
    <location>
        <position position="107"/>
    </location>
    <ligand>
        <name>phosphoenolpyruvate</name>
        <dbReference type="ChEBI" id="CHEBI:58702"/>
    </ligand>
</feature>
<keyword evidence="7" id="KW-0963">Cytoplasm</keyword>
<feature type="binding site" evidence="7">
    <location>
        <position position="34"/>
    </location>
    <ligand>
        <name>phosphoenolpyruvate</name>
        <dbReference type="ChEBI" id="CHEBI:58702"/>
    </ligand>
</feature>
<comment type="caution">
    <text evidence="9">The sequence shown here is derived from an EMBL/GenBank/DDBJ whole genome shotgun (WGS) entry which is preliminary data.</text>
</comment>
<dbReference type="GO" id="GO:0009423">
    <property type="term" value="P:chorismate biosynthetic process"/>
    <property type="evidence" value="ECO:0007669"/>
    <property type="project" value="UniProtKB-UniRule"/>
</dbReference>
<reference evidence="9" key="2">
    <citation type="submission" date="2021-04" db="EMBL/GenBank/DDBJ databases">
        <authorList>
            <person name="Gilroy R."/>
        </authorList>
    </citation>
    <scope>NUCLEOTIDE SEQUENCE</scope>
    <source>
        <strain evidence="9">CHK195-6426</strain>
    </source>
</reference>
<feature type="binding site" evidence="7">
    <location>
        <position position="34"/>
    </location>
    <ligand>
        <name>3-phosphoshikimate</name>
        <dbReference type="ChEBI" id="CHEBI:145989"/>
    </ligand>
</feature>
<evidence type="ECO:0000256" key="3">
    <source>
        <dbReference type="ARBA" id="ARBA00022605"/>
    </source>
</evidence>
<evidence type="ECO:0000259" key="8">
    <source>
        <dbReference type="Pfam" id="PF00275"/>
    </source>
</evidence>
<comment type="function">
    <text evidence="7">Catalyzes the transfer of the enolpyruvyl moiety of phosphoenolpyruvate (PEP) to the 5-hydroxyl of shikimate-3-phosphate (S3P) to produce enolpyruvyl shikimate-3-phosphate and inorganic phosphate.</text>
</comment>
<sequence length="442" mass="48075">MDFSVYPVPALYKILQGRNNSFRGPLTVSVPGSKSITNRALLLATLASGQSILRGALFSDDSRHFLKCVQSLGFEAVAREDACEIMVAGLGGQIPKGEASLYVGSAGTAARFITACLGVSKGIYHMDASEQMRRRPMAPLLSSLEELGCKITYQGERGFFPFTLCGDGFGKNSISIHIGHSSQFLSALLISSCLCPEDFSIQVEGSHGMAYIEMTCKMMEQFGVQVLQPKPGLFLTKKGQRYQALDYRIEPDVSAACYFYALAPLLGIPVITSHVHFHSLQGDVAFLKILEQMGCGVKDTEDGILVTPPDQGIFHGIKADMSACSDQAITLAAIAPFADGPTTITGIGHIRFQECDRMKAICTELGRMGIRCREDQDSITIWPGTPKPALIHTYDDHRMAMGFALTGLRSEGIIIDNPGCCRKTFETYFQVLDQVIRQLAAD</sequence>
<comment type="catalytic activity">
    <reaction evidence="6">
        <text>3-phosphoshikimate + phosphoenolpyruvate = 5-O-(1-carboxyvinyl)-3-phosphoshikimate + phosphate</text>
        <dbReference type="Rhea" id="RHEA:21256"/>
        <dbReference type="ChEBI" id="CHEBI:43474"/>
        <dbReference type="ChEBI" id="CHEBI:57701"/>
        <dbReference type="ChEBI" id="CHEBI:58702"/>
        <dbReference type="ChEBI" id="CHEBI:145989"/>
        <dbReference type="EC" id="2.5.1.19"/>
    </reaction>
    <physiologicalReaction direction="left-to-right" evidence="6">
        <dbReference type="Rhea" id="RHEA:21257"/>
    </physiologicalReaction>
</comment>
<feature type="active site" description="Proton acceptor" evidence="7">
    <location>
        <position position="326"/>
    </location>
</feature>
<comment type="subcellular location">
    <subcellularLocation>
        <location evidence="7">Cytoplasm</location>
    </subcellularLocation>
</comment>
<feature type="binding site" evidence="7">
    <location>
        <position position="39"/>
    </location>
    <ligand>
        <name>3-phosphoshikimate</name>
        <dbReference type="ChEBI" id="CHEBI:145989"/>
    </ligand>
</feature>
<feature type="binding site" evidence="7">
    <location>
        <position position="398"/>
    </location>
    <ligand>
        <name>phosphoenolpyruvate</name>
        <dbReference type="ChEBI" id="CHEBI:58702"/>
    </ligand>
</feature>
<dbReference type="HAMAP" id="MF_00210">
    <property type="entry name" value="EPSP_synth"/>
    <property type="match status" value="1"/>
</dbReference>
<accession>A0A9D1R4X4</accession>